<dbReference type="Pfam" id="PF03634">
    <property type="entry name" value="TCP"/>
    <property type="match status" value="1"/>
</dbReference>
<accession>A0A1D1XXX9</accession>
<evidence type="ECO:0000256" key="5">
    <source>
        <dbReference type="ARBA" id="ARBA00023242"/>
    </source>
</evidence>
<dbReference type="PANTHER" id="PTHR31072">
    <property type="entry name" value="TRANSCRIPTION FACTOR TCP4-RELATED"/>
    <property type="match status" value="1"/>
</dbReference>
<keyword evidence="2" id="KW-0805">Transcription regulation</keyword>
<dbReference type="EMBL" id="GDJX01020677">
    <property type="protein sequence ID" value="JAT47259.1"/>
    <property type="molecule type" value="Transcribed_RNA"/>
</dbReference>
<feature type="region of interest" description="Disordered" evidence="6">
    <location>
        <begin position="314"/>
        <end position="333"/>
    </location>
</feature>
<comment type="subcellular location">
    <subcellularLocation>
        <location evidence="1">Nucleus</location>
    </subcellularLocation>
</comment>
<dbReference type="GO" id="GO:0043565">
    <property type="term" value="F:sequence-specific DNA binding"/>
    <property type="evidence" value="ECO:0007669"/>
    <property type="project" value="TreeGrafter"/>
</dbReference>
<evidence type="ECO:0000256" key="2">
    <source>
        <dbReference type="ARBA" id="ARBA00023015"/>
    </source>
</evidence>
<dbReference type="GO" id="GO:0005634">
    <property type="term" value="C:nucleus"/>
    <property type="evidence" value="ECO:0007669"/>
    <property type="project" value="UniProtKB-SubCell"/>
</dbReference>
<feature type="region of interest" description="Disordered" evidence="6">
    <location>
        <begin position="1"/>
        <end position="42"/>
    </location>
</feature>
<gene>
    <name evidence="8" type="primary">TCP13_6</name>
    <name evidence="9" type="synonym">TCP13_3</name>
    <name evidence="10" type="synonym">TCP13_5</name>
    <name evidence="10" type="ORF">g.68467</name>
    <name evidence="9" type="ORF">g.68471</name>
    <name evidence="8" type="ORF">g.68472</name>
</gene>
<evidence type="ECO:0000256" key="3">
    <source>
        <dbReference type="ARBA" id="ARBA00023125"/>
    </source>
</evidence>
<sequence length="333" mass="35967">MIRNFGDEGPQTKQGGGGGGGDGDRRSTTGATASPRRWPGLSDPRIVRVCRSLGGKDRHSKVSTIRGLRDRRVRLSVPTALQLYDLQDKLGLSQPSKAVDWLLNAAQHEIDKLPPLPIPPSSFLQFHPSISAPHEADPPPHQSLSGTPAMAEGMELMKENIGSGSLTLASRGPTGDPIGVLKPTQWSADQSPPRARWKDHTRGAMDEKDGLFRRMLEQEHHGDQQVHSTVVPAHPSMGTMAGEEDNNNNSYASSYYYNLEGRSNVCVTHLGGYVMSQTEETHGYHPQQLMLCPSGTPATMFSTYAAASTAGDDQKHANSFHMGSSTSQGPLSL</sequence>
<evidence type="ECO:0000256" key="4">
    <source>
        <dbReference type="ARBA" id="ARBA00023163"/>
    </source>
</evidence>
<dbReference type="EMBL" id="GDJX01006671">
    <property type="protein sequence ID" value="JAT61265.1"/>
    <property type="molecule type" value="Transcribed_RNA"/>
</dbReference>
<evidence type="ECO:0000313" key="10">
    <source>
        <dbReference type="EMBL" id="JAT61265.1"/>
    </source>
</evidence>
<dbReference type="EMBL" id="GDJX01011771">
    <property type="protein sequence ID" value="JAT56165.1"/>
    <property type="molecule type" value="Transcribed_RNA"/>
</dbReference>
<feature type="compositionally biased region" description="Polar residues" evidence="6">
    <location>
        <begin position="321"/>
        <end position="333"/>
    </location>
</feature>
<dbReference type="InterPro" id="IPR017887">
    <property type="entry name" value="TF_TCP_subgr"/>
</dbReference>
<organism evidence="8">
    <name type="scientific">Anthurium amnicola</name>
    <dbReference type="NCBI Taxonomy" id="1678845"/>
    <lineage>
        <taxon>Eukaryota</taxon>
        <taxon>Viridiplantae</taxon>
        <taxon>Streptophyta</taxon>
        <taxon>Embryophyta</taxon>
        <taxon>Tracheophyta</taxon>
        <taxon>Spermatophyta</taxon>
        <taxon>Magnoliopsida</taxon>
        <taxon>Liliopsida</taxon>
        <taxon>Araceae</taxon>
        <taxon>Pothoideae</taxon>
        <taxon>Potheae</taxon>
        <taxon>Anthurium</taxon>
    </lineage>
</organism>
<feature type="region of interest" description="Disordered" evidence="6">
    <location>
        <begin position="164"/>
        <end position="203"/>
    </location>
</feature>
<feature type="domain" description="TCP" evidence="7">
    <location>
        <begin position="55"/>
        <end position="113"/>
    </location>
</feature>
<evidence type="ECO:0000256" key="6">
    <source>
        <dbReference type="SAM" id="MobiDB-lite"/>
    </source>
</evidence>
<evidence type="ECO:0000313" key="9">
    <source>
        <dbReference type="EMBL" id="JAT56165.1"/>
    </source>
</evidence>
<dbReference type="PROSITE" id="PS51369">
    <property type="entry name" value="TCP"/>
    <property type="match status" value="1"/>
</dbReference>
<keyword evidence="3" id="KW-0238">DNA-binding</keyword>
<keyword evidence="5" id="KW-0539">Nucleus</keyword>
<reference evidence="8" key="1">
    <citation type="submission" date="2015-07" db="EMBL/GenBank/DDBJ databases">
        <title>Transcriptome Assembly of Anthurium amnicola.</title>
        <authorList>
            <person name="Suzuki J."/>
        </authorList>
    </citation>
    <scope>NUCLEOTIDE SEQUENCE</scope>
</reference>
<evidence type="ECO:0000313" key="8">
    <source>
        <dbReference type="EMBL" id="JAT47259.1"/>
    </source>
</evidence>
<protein>
    <submittedName>
        <fullName evidence="8">Transcription factor TCP13</fullName>
    </submittedName>
</protein>
<dbReference type="GO" id="GO:0003700">
    <property type="term" value="F:DNA-binding transcription factor activity"/>
    <property type="evidence" value="ECO:0007669"/>
    <property type="project" value="InterPro"/>
</dbReference>
<name>A0A1D1XXX9_9ARAE</name>
<evidence type="ECO:0000259" key="7">
    <source>
        <dbReference type="PROSITE" id="PS51369"/>
    </source>
</evidence>
<proteinExistence type="predicted"/>
<keyword evidence="4" id="KW-0804">Transcription</keyword>
<evidence type="ECO:0000256" key="1">
    <source>
        <dbReference type="ARBA" id="ARBA00004123"/>
    </source>
</evidence>
<dbReference type="AlphaFoldDB" id="A0A1D1XXX9"/>
<dbReference type="InterPro" id="IPR005333">
    <property type="entry name" value="Transcription_factor_TCP"/>
</dbReference>
<dbReference type="PANTHER" id="PTHR31072:SF147">
    <property type="entry name" value="TRANSCRIPTION FACTOR TCP13"/>
    <property type="match status" value="1"/>
</dbReference>